<protein>
    <recommendedName>
        <fullName evidence="4">PROP1-like PPR domain-containing protein</fullName>
    </recommendedName>
</protein>
<dbReference type="Proteomes" id="UP000030748">
    <property type="component" value="Unassembled WGS sequence"/>
</dbReference>
<dbReference type="InterPro" id="IPR002885">
    <property type="entry name" value="PPR_rpt"/>
</dbReference>
<dbReference type="Pfam" id="PF01535">
    <property type="entry name" value="PPR"/>
    <property type="match status" value="1"/>
</dbReference>
<feature type="repeat" description="PPR" evidence="3">
    <location>
        <begin position="132"/>
        <end position="166"/>
    </location>
</feature>
<dbReference type="STRING" id="4155.A0A022QZF0"/>
<dbReference type="OrthoDB" id="185373at2759"/>
<dbReference type="PROSITE" id="PS51375">
    <property type="entry name" value="PPR"/>
    <property type="match status" value="7"/>
</dbReference>
<dbReference type="GO" id="GO:0003729">
    <property type="term" value="F:mRNA binding"/>
    <property type="evidence" value="ECO:0000318"/>
    <property type="project" value="GO_Central"/>
</dbReference>
<feature type="repeat" description="PPR" evidence="3">
    <location>
        <begin position="341"/>
        <end position="371"/>
    </location>
</feature>
<dbReference type="InterPro" id="IPR033443">
    <property type="entry name" value="PROP1-like_PPR_dom"/>
</dbReference>
<feature type="repeat" description="PPR" evidence="3">
    <location>
        <begin position="201"/>
        <end position="235"/>
    </location>
</feature>
<dbReference type="Pfam" id="PF13041">
    <property type="entry name" value="PPR_2"/>
    <property type="match status" value="3"/>
</dbReference>
<evidence type="ECO:0000256" key="3">
    <source>
        <dbReference type="PROSITE-ProRule" id="PRU00708"/>
    </source>
</evidence>
<dbReference type="GO" id="GO:0006397">
    <property type="term" value="P:mRNA processing"/>
    <property type="evidence" value="ECO:0000318"/>
    <property type="project" value="GO_Central"/>
</dbReference>
<keyword evidence="6" id="KW-1185">Reference proteome</keyword>
<dbReference type="Gene3D" id="1.25.40.10">
    <property type="entry name" value="Tetratricopeptide repeat domain"/>
    <property type="match status" value="4"/>
</dbReference>
<keyword evidence="2" id="KW-0677">Repeat</keyword>
<dbReference type="InterPro" id="IPR011990">
    <property type="entry name" value="TPR-like_helical_dom_sf"/>
</dbReference>
<feature type="repeat" description="PPR" evidence="3">
    <location>
        <begin position="271"/>
        <end position="305"/>
    </location>
</feature>
<dbReference type="KEGG" id="egt:105962885"/>
<dbReference type="Pfam" id="PF17177">
    <property type="entry name" value="PPR_long"/>
    <property type="match status" value="1"/>
</dbReference>
<proteinExistence type="inferred from homology"/>
<evidence type="ECO:0000259" key="4">
    <source>
        <dbReference type="Pfam" id="PF17177"/>
    </source>
</evidence>
<evidence type="ECO:0000256" key="2">
    <source>
        <dbReference type="ARBA" id="ARBA00022737"/>
    </source>
</evidence>
<feature type="repeat" description="PPR" evidence="3">
    <location>
        <begin position="375"/>
        <end position="409"/>
    </location>
</feature>
<dbReference type="PhylomeDB" id="A0A022QZF0"/>
<dbReference type="NCBIfam" id="TIGR00756">
    <property type="entry name" value="PPR"/>
    <property type="match status" value="7"/>
</dbReference>
<dbReference type="eggNOG" id="KOG4197">
    <property type="taxonomic scope" value="Eukaryota"/>
</dbReference>
<feature type="domain" description="PROP1-like PPR" evidence="4">
    <location>
        <begin position="88"/>
        <end position="195"/>
    </location>
</feature>
<feature type="repeat" description="PPR" evidence="3">
    <location>
        <begin position="236"/>
        <end position="270"/>
    </location>
</feature>
<accession>A0A022QZF0</accession>
<organism evidence="5 6">
    <name type="scientific">Erythranthe guttata</name>
    <name type="common">Yellow monkey flower</name>
    <name type="synonym">Mimulus guttatus</name>
    <dbReference type="NCBI Taxonomy" id="4155"/>
    <lineage>
        <taxon>Eukaryota</taxon>
        <taxon>Viridiplantae</taxon>
        <taxon>Streptophyta</taxon>
        <taxon>Embryophyta</taxon>
        <taxon>Tracheophyta</taxon>
        <taxon>Spermatophyta</taxon>
        <taxon>Magnoliopsida</taxon>
        <taxon>eudicotyledons</taxon>
        <taxon>Gunneridae</taxon>
        <taxon>Pentapetalae</taxon>
        <taxon>asterids</taxon>
        <taxon>lamiids</taxon>
        <taxon>Lamiales</taxon>
        <taxon>Phrymaceae</taxon>
        <taxon>Erythranthe</taxon>
    </lineage>
</organism>
<dbReference type="GO" id="GO:0005737">
    <property type="term" value="C:cytoplasm"/>
    <property type="evidence" value="ECO:0000318"/>
    <property type="project" value="GO_Central"/>
</dbReference>
<dbReference type="PANTHER" id="PTHR47447">
    <property type="entry name" value="OS03G0856100 PROTEIN"/>
    <property type="match status" value="1"/>
</dbReference>
<dbReference type="PANTHER" id="PTHR47447:SF28">
    <property type="entry name" value="PENTACOTRIPEPTIDE-REPEAT REGION OF PRORP DOMAIN-CONTAINING PROTEIN"/>
    <property type="match status" value="1"/>
</dbReference>
<evidence type="ECO:0000313" key="6">
    <source>
        <dbReference type="Proteomes" id="UP000030748"/>
    </source>
</evidence>
<sequence>MNQSSKPFKLTIFKTPQKPPSTTTTTFSRQPPLDLTTITNLILKAENQDSLTQTLHSISEWTPHLVQTILKRIWNHGPKALLFFDALDMNHHSYRHSAAAFDHAIDIAARLQDYKATWTLVSKMRSRKLGPTPKTFAIITERYVSAGKADKAVKIFLSMHEHGCQQDLHSFNTLLDILCKSKRAEMAYKLFKIFRGRFRADVISYNIIANGFCLKKQTPRAMEVMRELVDRGLEPTLTTYNILLKGFFRSGQIKEGWEFFMEMKKRKIEIDVVSYTTLVHGFGIAGEVEKSRKVFDEMIGAGVLPSVATYNALIQILCKKDCVENALLVFDEMLKKGYVPNATTYNVVIRGLCHAEKLDTAIEYMDKMRQDCEPVIQTFNVVIRYCCDGGEIEKALEVFEKMNGGENCLPNLDTYNILIGAMFVRKNADDLLTAGKLLVEMVDRGFLPRKFTFNRVLNGLMLTGNQGFAKEILRVQSKCGRLPRNFRL</sequence>
<dbReference type="AlphaFoldDB" id="A0A022QZF0"/>
<feature type="repeat" description="PPR" evidence="3">
    <location>
        <begin position="306"/>
        <end position="340"/>
    </location>
</feature>
<reference evidence="5 6" key="1">
    <citation type="journal article" date="2013" name="Proc. Natl. Acad. Sci. U.S.A.">
        <title>Fine-scale variation in meiotic recombination in Mimulus inferred from population shotgun sequencing.</title>
        <authorList>
            <person name="Hellsten U."/>
            <person name="Wright K.M."/>
            <person name="Jenkins J."/>
            <person name="Shu S."/>
            <person name="Yuan Y."/>
            <person name="Wessler S.R."/>
            <person name="Schmutz J."/>
            <person name="Willis J.H."/>
            <person name="Rokhsar D.S."/>
        </authorList>
    </citation>
    <scope>NUCLEOTIDE SEQUENCE [LARGE SCALE GENOMIC DNA]</scope>
    <source>
        <strain evidence="6">cv. DUN x IM62</strain>
    </source>
</reference>
<evidence type="ECO:0000313" key="5">
    <source>
        <dbReference type="EMBL" id="EYU32989.1"/>
    </source>
</evidence>
<comment type="similarity">
    <text evidence="1">Belongs to the PPR family. P subfamily.</text>
</comment>
<gene>
    <name evidence="5" type="ORF">MIMGU_mgv1a018420mg</name>
</gene>
<name>A0A022QZF0_ERYGU</name>
<dbReference type="EMBL" id="KI630810">
    <property type="protein sequence ID" value="EYU32989.1"/>
    <property type="molecule type" value="Genomic_DNA"/>
</dbReference>
<dbReference type="OMA" id="NVVIRYY"/>
<evidence type="ECO:0000256" key="1">
    <source>
        <dbReference type="ARBA" id="ARBA00007626"/>
    </source>
</evidence>